<evidence type="ECO:0000256" key="16">
    <source>
        <dbReference type="PIRSR" id="PIRSR000099-3"/>
    </source>
</evidence>
<feature type="binding site" evidence="12 16">
    <location>
        <position position="425"/>
    </location>
    <ligand>
        <name>substrate</name>
    </ligand>
</feature>
<feature type="binding site" evidence="12 17">
    <location>
        <position position="371"/>
    </location>
    <ligand>
        <name>Zn(2+)</name>
        <dbReference type="ChEBI" id="CHEBI:29105"/>
    </ligand>
</feature>
<dbReference type="InterPro" id="IPR012131">
    <property type="entry name" value="Hstdl_DH"/>
</dbReference>
<dbReference type="InterPro" id="IPR022695">
    <property type="entry name" value="Histidinol_DH_monofunct"/>
</dbReference>
<gene>
    <name evidence="12 19" type="primary">hisD</name>
    <name evidence="19" type="ORF">GCM10011333_25120</name>
</gene>
<feature type="active site" description="Proton acceptor" evidence="12 14">
    <location>
        <position position="338"/>
    </location>
</feature>
<evidence type="ECO:0000256" key="9">
    <source>
        <dbReference type="ARBA" id="ARBA00023027"/>
    </source>
</evidence>
<dbReference type="Gene3D" id="3.40.50.1980">
    <property type="entry name" value="Nitrogenase molybdenum iron protein domain"/>
    <property type="match status" value="2"/>
</dbReference>
<dbReference type="GO" id="GO:0051287">
    <property type="term" value="F:NAD binding"/>
    <property type="evidence" value="ECO:0007669"/>
    <property type="project" value="InterPro"/>
</dbReference>
<dbReference type="FunFam" id="3.40.50.1980:FF:000001">
    <property type="entry name" value="Histidinol dehydrogenase"/>
    <property type="match status" value="1"/>
</dbReference>
<dbReference type="PANTHER" id="PTHR21256">
    <property type="entry name" value="HISTIDINOL DEHYDROGENASE HDH"/>
    <property type="match status" value="1"/>
</dbReference>
<feature type="binding site" evidence="12 17">
    <location>
        <position position="430"/>
    </location>
    <ligand>
        <name>Zn(2+)</name>
        <dbReference type="ChEBI" id="CHEBI:29105"/>
    </ligand>
</feature>
<dbReference type="PRINTS" id="PR00083">
    <property type="entry name" value="HOLDHDRGNASE"/>
</dbReference>
<evidence type="ECO:0000256" key="15">
    <source>
        <dbReference type="PIRSR" id="PIRSR000099-2"/>
    </source>
</evidence>
<evidence type="ECO:0000256" key="2">
    <source>
        <dbReference type="ARBA" id="ARBA00004940"/>
    </source>
</evidence>
<keyword evidence="20" id="KW-1185">Reference proteome</keyword>
<protein>
    <recommendedName>
        <fullName evidence="5 12">Histidinol dehydrogenase</fullName>
        <shortName evidence="12">HDH</shortName>
        <ecNumber evidence="4 12">1.1.1.23</ecNumber>
    </recommendedName>
</protein>
<comment type="pathway">
    <text evidence="2 12">Amino-acid biosynthesis; L-histidine biosynthesis; L-histidine from 5-phospho-alpha-D-ribose 1-diphosphate: step 9/9.</text>
</comment>
<evidence type="ECO:0000256" key="14">
    <source>
        <dbReference type="PIRSR" id="PIRSR000099-1"/>
    </source>
</evidence>
<keyword evidence="12" id="KW-0028">Amino-acid biosynthesis</keyword>
<feature type="binding site" evidence="12 16">
    <location>
        <position position="246"/>
    </location>
    <ligand>
        <name>substrate</name>
    </ligand>
</feature>
<evidence type="ECO:0000256" key="10">
    <source>
        <dbReference type="ARBA" id="ARBA00023102"/>
    </source>
</evidence>
<feature type="binding site" evidence="12 16">
    <location>
        <position position="371"/>
    </location>
    <ligand>
        <name>substrate</name>
    </ligand>
</feature>
<dbReference type="PANTHER" id="PTHR21256:SF2">
    <property type="entry name" value="HISTIDINE BIOSYNTHESIS TRIFUNCTIONAL PROTEIN"/>
    <property type="match status" value="1"/>
</dbReference>
<feature type="binding site" evidence="12 16">
    <location>
        <position position="338"/>
    </location>
    <ligand>
        <name>substrate</name>
    </ligand>
</feature>
<evidence type="ECO:0000313" key="20">
    <source>
        <dbReference type="Proteomes" id="UP000616114"/>
    </source>
</evidence>
<dbReference type="CDD" id="cd06572">
    <property type="entry name" value="Histidinol_dh"/>
    <property type="match status" value="1"/>
</dbReference>
<comment type="caution">
    <text evidence="19">The sequence shown here is derived from an EMBL/GenBank/DDBJ whole genome shotgun (WGS) entry which is preliminary data.</text>
</comment>
<dbReference type="PIRSF" id="PIRSF000099">
    <property type="entry name" value="Histidinol_dh"/>
    <property type="match status" value="1"/>
</dbReference>
<dbReference type="GO" id="GO:0008270">
    <property type="term" value="F:zinc ion binding"/>
    <property type="evidence" value="ECO:0007669"/>
    <property type="project" value="UniProtKB-UniRule"/>
</dbReference>
<evidence type="ECO:0000256" key="4">
    <source>
        <dbReference type="ARBA" id="ARBA00012965"/>
    </source>
</evidence>
<keyword evidence="8 12" id="KW-0560">Oxidoreductase</keyword>
<feature type="binding site" evidence="12 16">
    <location>
        <position position="430"/>
    </location>
    <ligand>
        <name>substrate</name>
    </ligand>
</feature>
<comment type="similarity">
    <text evidence="3 12 13 18">Belongs to the histidinol dehydrogenase family.</text>
</comment>
<evidence type="ECO:0000256" key="13">
    <source>
        <dbReference type="PIRNR" id="PIRNR000099"/>
    </source>
</evidence>
<evidence type="ECO:0000256" key="18">
    <source>
        <dbReference type="RuleBase" id="RU004175"/>
    </source>
</evidence>
<dbReference type="HAMAP" id="MF_01024">
    <property type="entry name" value="HisD"/>
    <property type="match status" value="1"/>
</dbReference>
<dbReference type="RefSeq" id="WP_188551238.1">
    <property type="nucleotide sequence ID" value="NZ_BMFY01000011.1"/>
</dbReference>
<reference evidence="19" key="1">
    <citation type="journal article" date="2014" name="Int. J. Syst. Evol. Microbiol.">
        <title>Complete genome sequence of Corynebacterium casei LMG S-19264T (=DSM 44701T), isolated from a smear-ripened cheese.</title>
        <authorList>
            <consortium name="US DOE Joint Genome Institute (JGI-PGF)"/>
            <person name="Walter F."/>
            <person name="Albersmeier A."/>
            <person name="Kalinowski J."/>
            <person name="Ruckert C."/>
        </authorList>
    </citation>
    <scope>NUCLEOTIDE SEQUENCE</scope>
    <source>
        <strain evidence="19">CGMCC 1.12785</strain>
    </source>
</reference>
<dbReference type="SUPFAM" id="SSF53720">
    <property type="entry name" value="ALDH-like"/>
    <property type="match status" value="1"/>
</dbReference>
<dbReference type="PROSITE" id="PS00611">
    <property type="entry name" value="HISOL_DEHYDROGENASE"/>
    <property type="match status" value="1"/>
</dbReference>
<evidence type="ECO:0000256" key="7">
    <source>
        <dbReference type="ARBA" id="ARBA00022833"/>
    </source>
</evidence>
<evidence type="ECO:0000256" key="5">
    <source>
        <dbReference type="ARBA" id="ARBA00016531"/>
    </source>
</evidence>
<evidence type="ECO:0000256" key="12">
    <source>
        <dbReference type="HAMAP-Rule" id="MF_01024"/>
    </source>
</evidence>
<evidence type="ECO:0000256" key="1">
    <source>
        <dbReference type="ARBA" id="ARBA00003850"/>
    </source>
</evidence>
<feature type="binding site" evidence="12 17">
    <location>
        <position position="268"/>
    </location>
    <ligand>
        <name>Zn(2+)</name>
        <dbReference type="ChEBI" id="CHEBI:29105"/>
    </ligand>
</feature>
<feature type="binding site" evidence="12 16">
    <location>
        <position position="268"/>
    </location>
    <ligand>
        <name>substrate</name>
    </ligand>
</feature>
<dbReference type="Proteomes" id="UP000616114">
    <property type="component" value="Unassembled WGS sequence"/>
</dbReference>
<dbReference type="GO" id="GO:0004399">
    <property type="term" value="F:histidinol dehydrogenase activity"/>
    <property type="evidence" value="ECO:0007669"/>
    <property type="project" value="UniProtKB-UniRule"/>
</dbReference>
<dbReference type="InterPro" id="IPR016161">
    <property type="entry name" value="Ald_DH/histidinol_DH"/>
</dbReference>
<feature type="binding site" evidence="12 15">
    <location>
        <position position="133"/>
    </location>
    <ligand>
        <name>NAD(+)</name>
        <dbReference type="ChEBI" id="CHEBI:57540"/>
    </ligand>
</feature>
<feature type="binding site" evidence="12 15">
    <location>
        <position position="223"/>
    </location>
    <ligand>
        <name>NAD(+)</name>
        <dbReference type="ChEBI" id="CHEBI:57540"/>
    </ligand>
</feature>
<dbReference type="GO" id="GO:0005829">
    <property type="term" value="C:cytosol"/>
    <property type="evidence" value="ECO:0007669"/>
    <property type="project" value="TreeGrafter"/>
</dbReference>
<name>A0A8J2TZK5_9MICO</name>
<dbReference type="UniPathway" id="UPA00031">
    <property type="reaction ID" value="UER00014"/>
</dbReference>
<evidence type="ECO:0000256" key="11">
    <source>
        <dbReference type="ARBA" id="ARBA00049489"/>
    </source>
</evidence>
<dbReference type="AlphaFoldDB" id="A0A8J2TZK5"/>
<dbReference type="EC" id="1.1.1.23" evidence="4 12"/>
<keyword evidence="10 12" id="KW-0368">Histidine biosynthesis</keyword>
<evidence type="ECO:0000256" key="6">
    <source>
        <dbReference type="ARBA" id="ARBA00022723"/>
    </source>
</evidence>
<dbReference type="NCBIfam" id="TIGR00069">
    <property type="entry name" value="hisD"/>
    <property type="match status" value="1"/>
</dbReference>
<dbReference type="Gene3D" id="1.20.5.1300">
    <property type="match status" value="1"/>
</dbReference>
<feature type="active site" description="Proton acceptor" evidence="12 14">
    <location>
        <position position="337"/>
    </location>
</feature>
<evidence type="ECO:0000256" key="8">
    <source>
        <dbReference type="ARBA" id="ARBA00023002"/>
    </source>
</evidence>
<keyword evidence="7 12" id="KW-0862">Zinc</keyword>
<reference evidence="19" key="2">
    <citation type="submission" date="2020-09" db="EMBL/GenBank/DDBJ databases">
        <authorList>
            <person name="Sun Q."/>
            <person name="Zhou Y."/>
        </authorList>
    </citation>
    <scope>NUCLEOTIDE SEQUENCE</scope>
    <source>
        <strain evidence="19">CGMCC 1.12785</strain>
    </source>
</reference>
<comment type="cofactor">
    <cofactor evidence="12 17">
        <name>Zn(2+)</name>
        <dbReference type="ChEBI" id="CHEBI:29105"/>
    </cofactor>
    <text evidence="12 17">Binds 1 zinc ion per subunit.</text>
</comment>
<dbReference type="GO" id="GO:0000105">
    <property type="term" value="P:L-histidine biosynthetic process"/>
    <property type="evidence" value="ECO:0007669"/>
    <property type="project" value="UniProtKB-UniRule"/>
</dbReference>
<comment type="catalytic activity">
    <reaction evidence="11 12">
        <text>L-histidinol + 2 NAD(+) + H2O = L-histidine + 2 NADH + 3 H(+)</text>
        <dbReference type="Rhea" id="RHEA:20641"/>
        <dbReference type="ChEBI" id="CHEBI:15377"/>
        <dbReference type="ChEBI" id="CHEBI:15378"/>
        <dbReference type="ChEBI" id="CHEBI:57540"/>
        <dbReference type="ChEBI" id="CHEBI:57595"/>
        <dbReference type="ChEBI" id="CHEBI:57699"/>
        <dbReference type="ChEBI" id="CHEBI:57945"/>
        <dbReference type="EC" id="1.1.1.23"/>
    </reaction>
</comment>
<dbReference type="EMBL" id="BMFY01000011">
    <property type="protein sequence ID" value="GGA20993.1"/>
    <property type="molecule type" value="Genomic_DNA"/>
</dbReference>
<feature type="binding site" evidence="12 17">
    <location>
        <position position="271"/>
    </location>
    <ligand>
        <name>Zn(2+)</name>
        <dbReference type="ChEBI" id="CHEBI:29105"/>
    </ligand>
</feature>
<keyword evidence="9 12" id="KW-0520">NAD</keyword>
<dbReference type="InterPro" id="IPR001692">
    <property type="entry name" value="Histidinol_DH_CS"/>
</dbReference>
<feature type="binding site" evidence="12 15">
    <location>
        <position position="195"/>
    </location>
    <ligand>
        <name>NAD(+)</name>
        <dbReference type="ChEBI" id="CHEBI:57540"/>
    </ligand>
</feature>
<proteinExistence type="inferred from homology"/>
<comment type="function">
    <text evidence="1 12">Catalyzes the sequential NAD-dependent oxidations of L-histidinol to L-histidinaldehyde and then to L-histidine.</text>
</comment>
<keyword evidence="6 12" id="KW-0479">Metal-binding</keyword>
<dbReference type="Pfam" id="PF00815">
    <property type="entry name" value="Histidinol_dh"/>
    <property type="match status" value="1"/>
</dbReference>
<evidence type="ECO:0000256" key="3">
    <source>
        <dbReference type="ARBA" id="ARBA00010178"/>
    </source>
</evidence>
<feature type="binding site" evidence="12 16">
    <location>
        <position position="271"/>
    </location>
    <ligand>
        <name>substrate</name>
    </ligand>
</feature>
<organism evidence="19 20">
    <name type="scientific">Sediminivirga luteola</name>
    <dbReference type="NCBI Taxonomy" id="1774748"/>
    <lineage>
        <taxon>Bacteria</taxon>
        <taxon>Bacillati</taxon>
        <taxon>Actinomycetota</taxon>
        <taxon>Actinomycetes</taxon>
        <taxon>Micrococcales</taxon>
        <taxon>Brevibacteriaceae</taxon>
        <taxon>Sediminivirga</taxon>
    </lineage>
</organism>
<evidence type="ECO:0000313" key="19">
    <source>
        <dbReference type="EMBL" id="GGA20993.1"/>
    </source>
</evidence>
<evidence type="ECO:0000256" key="17">
    <source>
        <dbReference type="PIRSR" id="PIRSR000099-4"/>
    </source>
</evidence>
<accession>A0A8J2TZK5</accession>
<sequence length="442" mass="45675">MTDRLIDRLDFRGIPLDRRTLAARLPRAALGAQAAADAVLPILEQVRAGGREALLDLTERFDGVRPGRVFAPADAIESAVRSLDPATRAALEESIARQRRVSAAQRPADRTTELAAGARVTDRWLPVERVGLYVPGGRAVYPSTVVMNVVPAQEAGVDALIIASPPGPDGLPHRDVLAAAGLLGVETILIAGGAQAVGALAYGFDPQDGESLEPVDLITGPGNAFVAAAKAQVRGIVGIDAVAGPTEIIVLADDSAHPALVAADLISQAEHDPQAAAVLVSPSEALLQAVEAELARQVPQAEHHDRIAQALAGEQSALILVDDLEAGIAVTNAYAGEHVEVMTGEPAAVATRITKGGAVFLGDHSPVSLGDYCSGSNHVLPTMGTAAFSSGLGVPAFMRRSQVIDYDREALAEVAGHVETLARVEGLPAHGAAVTRRFGGEA</sequence>